<evidence type="ECO:0000313" key="3">
    <source>
        <dbReference type="EMBL" id="MDA0161776.1"/>
    </source>
</evidence>
<dbReference type="InterPro" id="IPR036514">
    <property type="entry name" value="SGNH_hydro_sf"/>
</dbReference>
<dbReference type="InterPro" id="IPR051532">
    <property type="entry name" value="Ester_Hydrolysis_Enzymes"/>
</dbReference>
<dbReference type="Proteomes" id="UP001149140">
    <property type="component" value="Unassembled WGS sequence"/>
</dbReference>
<feature type="chain" id="PRO_5040762398" evidence="1">
    <location>
        <begin position="25"/>
        <end position="220"/>
    </location>
</feature>
<evidence type="ECO:0000313" key="4">
    <source>
        <dbReference type="Proteomes" id="UP001149140"/>
    </source>
</evidence>
<evidence type="ECO:0000256" key="1">
    <source>
        <dbReference type="SAM" id="SignalP"/>
    </source>
</evidence>
<reference evidence="3" key="1">
    <citation type="submission" date="2022-10" db="EMBL/GenBank/DDBJ databases">
        <title>The WGS of Solirubrobacter ginsenosidimutans DSM 21036.</title>
        <authorList>
            <person name="Jiang Z."/>
        </authorList>
    </citation>
    <scope>NUCLEOTIDE SEQUENCE</scope>
    <source>
        <strain evidence="3">DSM 21036</strain>
    </source>
</reference>
<keyword evidence="3" id="KW-0378">Hydrolase</keyword>
<name>A0A9X3S358_9ACTN</name>
<feature type="domain" description="SGNH hydrolase-type esterase" evidence="2">
    <location>
        <begin position="46"/>
        <end position="210"/>
    </location>
</feature>
<dbReference type="CDD" id="cd00229">
    <property type="entry name" value="SGNH_hydrolase"/>
    <property type="match status" value="1"/>
</dbReference>
<dbReference type="PANTHER" id="PTHR30383:SF5">
    <property type="entry name" value="SGNH HYDROLASE-TYPE ESTERASE DOMAIN-CONTAINING PROTEIN"/>
    <property type="match status" value="1"/>
</dbReference>
<organism evidence="3 4">
    <name type="scientific">Solirubrobacter ginsenosidimutans</name>
    <dbReference type="NCBI Taxonomy" id="490573"/>
    <lineage>
        <taxon>Bacteria</taxon>
        <taxon>Bacillati</taxon>
        <taxon>Actinomycetota</taxon>
        <taxon>Thermoleophilia</taxon>
        <taxon>Solirubrobacterales</taxon>
        <taxon>Solirubrobacteraceae</taxon>
        <taxon>Solirubrobacter</taxon>
    </lineage>
</organism>
<dbReference type="Gene3D" id="3.40.50.1110">
    <property type="entry name" value="SGNH hydrolase"/>
    <property type="match status" value="1"/>
</dbReference>
<feature type="signal peptide" evidence="1">
    <location>
        <begin position="1"/>
        <end position="24"/>
    </location>
</feature>
<accession>A0A9X3S358</accession>
<proteinExistence type="predicted"/>
<dbReference type="PANTHER" id="PTHR30383">
    <property type="entry name" value="THIOESTERASE 1/PROTEASE 1/LYSOPHOSPHOLIPASE L1"/>
    <property type="match status" value="1"/>
</dbReference>
<gene>
    <name evidence="3" type="ORF">OM076_15995</name>
</gene>
<dbReference type="PROSITE" id="PS51257">
    <property type="entry name" value="PROKAR_LIPOPROTEIN"/>
    <property type="match status" value="1"/>
</dbReference>
<evidence type="ECO:0000259" key="2">
    <source>
        <dbReference type="Pfam" id="PF13472"/>
    </source>
</evidence>
<dbReference type="EMBL" id="JAPDOD010000014">
    <property type="protein sequence ID" value="MDA0161776.1"/>
    <property type="molecule type" value="Genomic_DNA"/>
</dbReference>
<comment type="caution">
    <text evidence="3">The sequence shown here is derived from an EMBL/GenBank/DDBJ whole genome shotgun (WGS) entry which is preliminary data.</text>
</comment>
<dbReference type="Pfam" id="PF13472">
    <property type="entry name" value="Lipase_GDSL_2"/>
    <property type="match status" value="1"/>
</dbReference>
<dbReference type="AlphaFoldDB" id="A0A9X3S358"/>
<sequence length="220" mass="22715">MTRRGARLWSIAIAALLTGCGGNAGGDAPRVSPSPQPRSASTQLVVVGDSLAAGRFADTQDQAFPQLVAAATRSRLDVLGVPGATTAQLAAGALPSRGDDVVVEAGTNDFLFQTPRARFADDYRALLAKVTAASPGAKLVCLTTWVPKDVASRPAAKIPVSFYDATIRRACTDGAVANLSPLTDARGPAGRPTFLGPGDDFHPNSSGHAAIARLIESRLR</sequence>
<protein>
    <submittedName>
        <fullName evidence="3">SGNH/GDSL hydrolase family protein</fullName>
    </submittedName>
</protein>
<dbReference type="SUPFAM" id="SSF52266">
    <property type="entry name" value="SGNH hydrolase"/>
    <property type="match status" value="1"/>
</dbReference>
<dbReference type="InterPro" id="IPR013830">
    <property type="entry name" value="SGNH_hydro"/>
</dbReference>
<keyword evidence="1" id="KW-0732">Signal</keyword>
<dbReference type="GO" id="GO:0004622">
    <property type="term" value="F:phosphatidylcholine lysophospholipase activity"/>
    <property type="evidence" value="ECO:0007669"/>
    <property type="project" value="TreeGrafter"/>
</dbReference>
<keyword evidence="4" id="KW-1185">Reference proteome</keyword>